<protein>
    <submittedName>
        <fullName evidence="1">GNAT family N-acetyltransferase</fullName>
        <ecNumber evidence="1">2.3.-.-</ecNumber>
    </submittedName>
</protein>
<keyword evidence="2" id="KW-1185">Reference proteome</keyword>
<accession>A0ACC6VRY3</accession>
<sequence length="158" mass="17792">MDVRIGYSGGLLTGCHSPLTELHTTYYRELWELGPQFEVETAEGIAEFVGRYDPDDDGLWTVVDENQTVRGGIIIDSRNAGEEGLQLRYFILDPALHGNGLGRRLLERAMEFCHESGHERVFLWTVVSTSPSITGSEVSIQICTVQSDRQFISESRRQ</sequence>
<dbReference type="EC" id="2.3.-.-" evidence="1"/>
<gene>
    <name evidence="1" type="ORF">ACFFN7_19580</name>
</gene>
<dbReference type="EMBL" id="JBHMAK010000014">
    <property type="protein sequence ID" value="MFB9813554.1"/>
    <property type="molecule type" value="Genomic_DNA"/>
</dbReference>
<organism evidence="1 2">
    <name type="scientific">Haloarcula sebkhae</name>
    <dbReference type="NCBI Taxonomy" id="932660"/>
    <lineage>
        <taxon>Archaea</taxon>
        <taxon>Methanobacteriati</taxon>
        <taxon>Methanobacteriota</taxon>
        <taxon>Stenosarchaea group</taxon>
        <taxon>Halobacteria</taxon>
        <taxon>Halobacteriales</taxon>
        <taxon>Haloarculaceae</taxon>
        <taxon>Haloarcula</taxon>
    </lineage>
</organism>
<name>A0ACC6VRY3_9EURY</name>
<reference evidence="1" key="1">
    <citation type="submission" date="2024-09" db="EMBL/GenBank/DDBJ databases">
        <authorList>
            <person name="Sun Q."/>
            <person name="Mori K."/>
        </authorList>
    </citation>
    <scope>NUCLEOTIDE SEQUENCE</scope>
    <source>
        <strain evidence="1">JCM 19018</strain>
    </source>
</reference>
<proteinExistence type="predicted"/>
<comment type="caution">
    <text evidence="1">The sequence shown here is derived from an EMBL/GenBank/DDBJ whole genome shotgun (WGS) entry which is preliminary data.</text>
</comment>
<keyword evidence="1" id="KW-0012">Acyltransferase</keyword>
<dbReference type="Proteomes" id="UP001589559">
    <property type="component" value="Unassembled WGS sequence"/>
</dbReference>
<evidence type="ECO:0000313" key="1">
    <source>
        <dbReference type="EMBL" id="MFB9813554.1"/>
    </source>
</evidence>
<keyword evidence="1" id="KW-0808">Transferase</keyword>
<evidence type="ECO:0000313" key="2">
    <source>
        <dbReference type="Proteomes" id="UP001589559"/>
    </source>
</evidence>